<comment type="similarity">
    <text evidence="1">Belongs to the thioredoxin family. DsbA subfamily.</text>
</comment>
<dbReference type="Pfam" id="PF13462">
    <property type="entry name" value="Thioredoxin_4"/>
    <property type="match status" value="1"/>
</dbReference>
<gene>
    <name evidence="8" type="ORF">DIC66_08520</name>
</gene>
<keyword evidence="9" id="KW-1185">Reference proteome</keyword>
<accession>A0A3E1RDH5</accession>
<dbReference type="PANTHER" id="PTHR13887:SF14">
    <property type="entry name" value="DISULFIDE BOND FORMATION PROTEIN D"/>
    <property type="match status" value="1"/>
</dbReference>
<evidence type="ECO:0000256" key="3">
    <source>
        <dbReference type="ARBA" id="ARBA00023002"/>
    </source>
</evidence>
<feature type="transmembrane region" description="Helical" evidence="6">
    <location>
        <begin position="12"/>
        <end position="30"/>
    </location>
</feature>
<dbReference type="OrthoDB" id="9780340at2"/>
<feature type="domain" description="Thioredoxin" evidence="7">
    <location>
        <begin position="31"/>
        <end position="217"/>
    </location>
</feature>
<dbReference type="AlphaFoldDB" id="A0A3E1RDH5"/>
<evidence type="ECO:0000259" key="7">
    <source>
        <dbReference type="PROSITE" id="PS51352"/>
    </source>
</evidence>
<evidence type="ECO:0000256" key="2">
    <source>
        <dbReference type="ARBA" id="ARBA00022729"/>
    </source>
</evidence>
<dbReference type="Gene3D" id="3.40.30.10">
    <property type="entry name" value="Glutaredoxin"/>
    <property type="match status" value="1"/>
</dbReference>
<keyword evidence="6" id="KW-1133">Transmembrane helix</keyword>
<keyword evidence="6" id="KW-0472">Membrane</keyword>
<dbReference type="InterPro" id="IPR013766">
    <property type="entry name" value="Thioredoxin_domain"/>
</dbReference>
<protein>
    <submittedName>
        <fullName evidence="8">Disulfide bond formation protein DsbA</fullName>
    </submittedName>
</protein>
<keyword evidence="3" id="KW-0560">Oxidoreductase</keyword>
<dbReference type="Proteomes" id="UP000260665">
    <property type="component" value="Unassembled WGS sequence"/>
</dbReference>
<keyword evidence="2" id="KW-0732">Signal</keyword>
<keyword evidence="6" id="KW-0812">Transmembrane</keyword>
<evidence type="ECO:0000256" key="4">
    <source>
        <dbReference type="ARBA" id="ARBA00023157"/>
    </source>
</evidence>
<reference evidence="8 9" key="1">
    <citation type="submission" date="2018-05" db="EMBL/GenBank/DDBJ databases">
        <title>Rhodoferax soyangensis sp.nov., isolated from an oligotrophic freshwater lake.</title>
        <authorList>
            <person name="Park M."/>
        </authorList>
    </citation>
    <scope>NUCLEOTIDE SEQUENCE [LARGE SCALE GENOMIC DNA]</scope>
    <source>
        <strain evidence="8 9">IMCC26218</strain>
    </source>
</reference>
<dbReference type="GO" id="GO:0016491">
    <property type="term" value="F:oxidoreductase activity"/>
    <property type="evidence" value="ECO:0007669"/>
    <property type="project" value="UniProtKB-KW"/>
</dbReference>
<evidence type="ECO:0000256" key="6">
    <source>
        <dbReference type="SAM" id="Phobius"/>
    </source>
</evidence>
<evidence type="ECO:0000256" key="5">
    <source>
        <dbReference type="ARBA" id="ARBA00023284"/>
    </source>
</evidence>
<keyword evidence="4" id="KW-1015">Disulfide bond</keyword>
<sequence length="220" mass="24338">MQKKTASATSLVAALMALLAVIAMGAWWYFSSPASPQPDAMAVDRSALIRPHSPSEGRSDAPVVIVEFFDPACGTCRQFYPMVKQLMAEHPDRIRLVMRYAPFHKGSDKVVAVLEAARRQGRFWQALEALFEGQDDWASNHTAKVDLAWKYLNGIGLNMEQVAFDMTAPDLQQALAQDLRDANTLGVSQTPEYFVNGLPLPSFGFPQLQQLVAQELAKAR</sequence>
<dbReference type="EMBL" id="QFZK01000004">
    <property type="protein sequence ID" value="RFO97424.1"/>
    <property type="molecule type" value="Genomic_DNA"/>
</dbReference>
<dbReference type="PANTHER" id="PTHR13887">
    <property type="entry name" value="GLUTATHIONE S-TRANSFERASE KAPPA"/>
    <property type="match status" value="1"/>
</dbReference>
<dbReference type="PROSITE" id="PS51352">
    <property type="entry name" value="THIOREDOXIN_2"/>
    <property type="match status" value="1"/>
</dbReference>
<evidence type="ECO:0000256" key="1">
    <source>
        <dbReference type="ARBA" id="ARBA00005791"/>
    </source>
</evidence>
<dbReference type="InterPro" id="IPR036249">
    <property type="entry name" value="Thioredoxin-like_sf"/>
</dbReference>
<dbReference type="RefSeq" id="WP_117176595.1">
    <property type="nucleotide sequence ID" value="NZ_QFZK01000004.1"/>
</dbReference>
<keyword evidence="5" id="KW-0676">Redox-active center</keyword>
<organism evidence="8 9">
    <name type="scientific">Rhodoferax lacus</name>
    <dbReference type="NCBI Taxonomy" id="2184758"/>
    <lineage>
        <taxon>Bacteria</taxon>
        <taxon>Pseudomonadati</taxon>
        <taxon>Pseudomonadota</taxon>
        <taxon>Betaproteobacteria</taxon>
        <taxon>Burkholderiales</taxon>
        <taxon>Comamonadaceae</taxon>
        <taxon>Rhodoferax</taxon>
    </lineage>
</organism>
<dbReference type="InterPro" id="IPR012336">
    <property type="entry name" value="Thioredoxin-like_fold"/>
</dbReference>
<name>A0A3E1RDH5_9BURK</name>
<comment type="caution">
    <text evidence="8">The sequence shown here is derived from an EMBL/GenBank/DDBJ whole genome shotgun (WGS) entry which is preliminary data.</text>
</comment>
<evidence type="ECO:0000313" key="8">
    <source>
        <dbReference type="EMBL" id="RFO97424.1"/>
    </source>
</evidence>
<dbReference type="SUPFAM" id="SSF52833">
    <property type="entry name" value="Thioredoxin-like"/>
    <property type="match status" value="1"/>
</dbReference>
<proteinExistence type="inferred from homology"/>
<evidence type="ECO:0000313" key="9">
    <source>
        <dbReference type="Proteomes" id="UP000260665"/>
    </source>
</evidence>